<evidence type="ECO:0000313" key="2">
    <source>
        <dbReference type="EMBL" id="SUC17610.1"/>
    </source>
</evidence>
<reference evidence="2 3" key="1">
    <citation type="submission" date="2018-06" db="EMBL/GenBank/DDBJ databases">
        <authorList>
            <consortium name="Pathogen Informatics"/>
            <person name="Doyle S."/>
        </authorList>
    </citation>
    <scope>NUCLEOTIDE SEQUENCE [LARGE SCALE GENOMIC DNA]</scope>
    <source>
        <strain evidence="2 3">NCTC10376</strain>
    </source>
</reference>
<proteinExistence type="predicted"/>
<dbReference type="GO" id="GO:0043565">
    <property type="term" value="F:sequence-specific DNA binding"/>
    <property type="evidence" value="ECO:0007669"/>
    <property type="project" value="InterPro"/>
</dbReference>
<dbReference type="InterPro" id="IPR018060">
    <property type="entry name" value="HTH_AraC"/>
</dbReference>
<dbReference type="RefSeq" id="WP_115370912.1">
    <property type="nucleotide sequence ID" value="NZ_UGTW01000001.1"/>
</dbReference>
<dbReference type="Gene3D" id="1.10.10.60">
    <property type="entry name" value="Homeodomain-like"/>
    <property type="match status" value="1"/>
</dbReference>
<dbReference type="GO" id="GO:0003700">
    <property type="term" value="F:DNA-binding transcription factor activity"/>
    <property type="evidence" value="ECO:0007669"/>
    <property type="project" value="InterPro"/>
</dbReference>
<sequence>MHNQHRINVKNITDIPLCQQMLTDYLAFHQVNVTALNPLFKGSICVDTFTSLPFIQAVKLDMFTHTTHFIHADYASHCQQHCVLIHSLSSLIVNAKKKDIHLPAGSYMLIPAWEPFTLKSLSHHYGLIFNLDIHETGLKRQSLSELFWKVGNHLRYGNMVNNLLCDYYAPLSDRCYKQLLNGIKTLLTLQSEQVACPCNFNKTNIIPNFDICAIAHLIRQNMTNPHYSINELADYYGMSIRILQYKLARYQLSFSELLASARCELLAMTIRNMPDTDLDVLVKSCGFANLRMANRQFKKLRNQTVMQFQAQEQGHFHNTQLNPLERAE</sequence>
<organism evidence="2 3">
    <name type="scientific">Proteus vulgaris</name>
    <dbReference type="NCBI Taxonomy" id="585"/>
    <lineage>
        <taxon>Bacteria</taxon>
        <taxon>Pseudomonadati</taxon>
        <taxon>Pseudomonadota</taxon>
        <taxon>Gammaproteobacteria</taxon>
        <taxon>Enterobacterales</taxon>
        <taxon>Morganellaceae</taxon>
        <taxon>Proteus</taxon>
    </lineage>
</organism>
<dbReference type="PROSITE" id="PS01124">
    <property type="entry name" value="HTH_ARAC_FAMILY_2"/>
    <property type="match status" value="1"/>
</dbReference>
<gene>
    <name evidence="2" type="ORF">NCTC10376_03561</name>
</gene>
<feature type="domain" description="HTH araC/xylS-type" evidence="1">
    <location>
        <begin position="212"/>
        <end position="311"/>
    </location>
</feature>
<dbReference type="EMBL" id="UGTW01000001">
    <property type="protein sequence ID" value="SUC17610.1"/>
    <property type="molecule type" value="Genomic_DNA"/>
</dbReference>
<name>A0A379FD74_PROVU</name>
<evidence type="ECO:0000259" key="1">
    <source>
        <dbReference type="PROSITE" id="PS01124"/>
    </source>
</evidence>
<dbReference type="AlphaFoldDB" id="A0A379FD74"/>
<accession>A0A379FD74</accession>
<protein>
    <recommendedName>
        <fullName evidence="1">HTH araC/xylS-type domain-containing protein</fullName>
    </recommendedName>
</protein>
<evidence type="ECO:0000313" key="3">
    <source>
        <dbReference type="Proteomes" id="UP000254331"/>
    </source>
</evidence>
<dbReference type="Proteomes" id="UP000254331">
    <property type="component" value="Unassembled WGS sequence"/>
</dbReference>